<evidence type="ECO:0000313" key="4">
    <source>
        <dbReference type="Proteomes" id="UP000734854"/>
    </source>
</evidence>
<dbReference type="PANTHER" id="PTHR11439">
    <property type="entry name" value="GAG-POL-RELATED RETROTRANSPOSON"/>
    <property type="match status" value="1"/>
</dbReference>
<name>A0A8J5LM01_ZINOF</name>
<feature type="transmembrane region" description="Helical" evidence="2">
    <location>
        <begin position="25"/>
        <end position="56"/>
    </location>
</feature>
<reference evidence="3 4" key="1">
    <citation type="submission" date="2020-08" db="EMBL/GenBank/DDBJ databases">
        <title>Plant Genome Project.</title>
        <authorList>
            <person name="Zhang R.-G."/>
        </authorList>
    </citation>
    <scope>NUCLEOTIDE SEQUENCE [LARGE SCALE GENOMIC DNA]</scope>
    <source>
        <tissue evidence="3">Rhizome</tissue>
    </source>
</reference>
<accession>A0A8J5LM01</accession>
<sequence>MGPRWWAAVLRRALASGERRRWRSWLFILALFFCSPVLLPLACLSFPLLCVAGLCLRAGRQWRRGSAASMTILLPREEIEPRLLQRYLEDQLRLVAGGLIIESEHRRTSRDLGGSLDDMKSTSGYCFSFGSAIFSWVSKKQQSVAQSSAEAEYISASVATSQAIWLRKILADLGHHQIEGTVLHCDNKSAIAMAKNPVHHNRTRHIALKHHFIRQAIEDKEIQLEPASSVETRHRREGGMPRPPPSPAAPAIGKDAWHGRLLLLPPSLTLPRSIVTSSSCSASGGHCHSCPRQPPPSLPPMTTTVASSARPHRLQWPSSLLRPQSLPSGQSWHECLDDAISWLAIDSALDVAPPPYLRRRPSSASETTSAFLSLLLFDPSRRHRLRLVIAAREARHVLVLHQLPLPLPLAPALAAFSDRHCRLVHSRHPLGQSPPECLESSISSSNLTYSAFEFFDIHCCSTMEAKVIGITRCEEASGGLRLLFSRFHAIVPLCLHFCSPACKPAHRQPAASRG</sequence>
<dbReference type="Proteomes" id="UP000734854">
    <property type="component" value="Unassembled WGS sequence"/>
</dbReference>
<keyword evidence="2" id="KW-1133">Transmembrane helix</keyword>
<keyword evidence="4" id="KW-1185">Reference proteome</keyword>
<evidence type="ECO:0000313" key="3">
    <source>
        <dbReference type="EMBL" id="KAG6524942.1"/>
    </source>
</evidence>
<evidence type="ECO:0000256" key="1">
    <source>
        <dbReference type="SAM" id="MobiDB-lite"/>
    </source>
</evidence>
<dbReference type="AlphaFoldDB" id="A0A8J5LM01"/>
<organism evidence="3 4">
    <name type="scientific">Zingiber officinale</name>
    <name type="common">Ginger</name>
    <name type="synonym">Amomum zingiber</name>
    <dbReference type="NCBI Taxonomy" id="94328"/>
    <lineage>
        <taxon>Eukaryota</taxon>
        <taxon>Viridiplantae</taxon>
        <taxon>Streptophyta</taxon>
        <taxon>Embryophyta</taxon>
        <taxon>Tracheophyta</taxon>
        <taxon>Spermatophyta</taxon>
        <taxon>Magnoliopsida</taxon>
        <taxon>Liliopsida</taxon>
        <taxon>Zingiberales</taxon>
        <taxon>Zingiberaceae</taxon>
        <taxon>Zingiber</taxon>
    </lineage>
</organism>
<comment type="caution">
    <text evidence="3">The sequence shown here is derived from an EMBL/GenBank/DDBJ whole genome shotgun (WGS) entry which is preliminary data.</text>
</comment>
<gene>
    <name evidence="3" type="ORF">ZIOFF_014887</name>
</gene>
<feature type="region of interest" description="Disordered" evidence="1">
    <location>
        <begin position="283"/>
        <end position="309"/>
    </location>
</feature>
<proteinExistence type="predicted"/>
<keyword evidence="2" id="KW-0812">Transmembrane</keyword>
<keyword evidence="2" id="KW-0472">Membrane</keyword>
<dbReference type="CDD" id="cd09272">
    <property type="entry name" value="RNase_HI_RT_Ty1"/>
    <property type="match status" value="1"/>
</dbReference>
<dbReference type="EMBL" id="JACMSC010000004">
    <property type="protein sequence ID" value="KAG6524942.1"/>
    <property type="molecule type" value="Genomic_DNA"/>
</dbReference>
<dbReference type="PANTHER" id="PTHR11439:SF502">
    <property type="entry name" value="SECRETED RXLR EFFECTOR PROTEIN 161-LIKE"/>
    <property type="match status" value="1"/>
</dbReference>
<protein>
    <submittedName>
        <fullName evidence="3">Uncharacterized protein</fullName>
    </submittedName>
</protein>
<evidence type="ECO:0000256" key="2">
    <source>
        <dbReference type="SAM" id="Phobius"/>
    </source>
</evidence>
<feature type="region of interest" description="Disordered" evidence="1">
    <location>
        <begin position="228"/>
        <end position="250"/>
    </location>
</feature>